<proteinExistence type="predicted"/>
<feature type="region of interest" description="Disordered" evidence="1">
    <location>
        <begin position="15"/>
        <end position="36"/>
    </location>
</feature>
<reference evidence="2 3" key="1">
    <citation type="submission" date="2021-06" db="EMBL/GenBank/DDBJ databases">
        <authorList>
            <person name="Palmer J.M."/>
        </authorList>
    </citation>
    <scope>NUCLEOTIDE SEQUENCE [LARGE SCALE GENOMIC DNA]</scope>
    <source>
        <strain evidence="2 3">AS_MEX2019</strain>
        <tissue evidence="2">Muscle</tissue>
    </source>
</reference>
<dbReference type="EMBL" id="JAHRIP010019905">
    <property type="protein sequence ID" value="MEQ2287716.1"/>
    <property type="molecule type" value="Genomic_DNA"/>
</dbReference>
<feature type="compositionally biased region" description="Basic and acidic residues" evidence="1">
    <location>
        <begin position="26"/>
        <end position="35"/>
    </location>
</feature>
<accession>A0ABV0Y2A5</accession>
<sequence length="100" mass="11316">MELLFPGRSIFFSPHATSENGGGTMKRYDPKDKPNNRILLQKKPAGGAQLEKTCAFKGRKKIDGLRSLRNSRHSEVSGEPQRKEEENSAIFILLPIHLWL</sequence>
<organism evidence="2 3">
    <name type="scientific">Ameca splendens</name>
    <dbReference type="NCBI Taxonomy" id="208324"/>
    <lineage>
        <taxon>Eukaryota</taxon>
        <taxon>Metazoa</taxon>
        <taxon>Chordata</taxon>
        <taxon>Craniata</taxon>
        <taxon>Vertebrata</taxon>
        <taxon>Euteleostomi</taxon>
        <taxon>Actinopterygii</taxon>
        <taxon>Neopterygii</taxon>
        <taxon>Teleostei</taxon>
        <taxon>Neoteleostei</taxon>
        <taxon>Acanthomorphata</taxon>
        <taxon>Ovalentaria</taxon>
        <taxon>Atherinomorphae</taxon>
        <taxon>Cyprinodontiformes</taxon>
        <taxon>Goodeidae</taxon>
        <taxon>Ameca</taxon>
    </lineage>
</organism>
<gene>
    <name evidence="2" type="ORF">AMECASPLE_015518</name>
</gene>
<protein>
    <submittedName>
        <fullName evidence="2">Uncharacterized protein</fullName>
    </submittedName>
</protein>
<evidence type="ECO:0000256" key="1">
    <source>
        <dbReference type="SAM" id="MobiDB-lite"/>
    </source>
</evidence>
<comment type="caution">
    <text evidence="2">The sequence shown here is derived from an EMBL/GenBank/DDBJ whole genome shotgun (WGS) entry which is preliminary data.</text>
</comment>
<name>A0ABV0Y2A5_9TELE</name>
<evidence type="ECO:0000313" key="2">
    <source>
        <dbReference type="EMBL" id="MEQ2287716.1"/>
    </source>
</evidence>
<evidence type="ECO:0000313" key="3">
    <source>
        <dbReference type="Proteomes" id="UP001469553"/>
    </source>
</evidence>
<keyword evidence="3" id="KW-1185">Reference proteome</keyword>
<dbReference type="Proteomes" id="UP001469553">
    <property type="component" value="Unassembled WGS sequence"/>
</dbReference>